<keyword evidence="8" id="KW-0472">Membrane</keyword>
<sequence>MTQQGKTLLELIVTLAVLGVLSALAWPNLAHLYAQMQLQTVTTEVASELRLARQLAVTRRDRVMVTLMREGESLVVGFLQEPNAHHVYRYGRRGVTIDEPSGGDRVVFYPSGRTATATTIRLRNKEGRTREVTVGFNGRVTVR</sequence>
<keyword evidence="6" id="KW-0812">Transmembrane</keyword>
<comment type="similarity">
    <text evidence="9">Belongs to the GSP H family.</text>
</comment>
<dbReference type="GO" id="GO:0015628">
    <property type="term" value="P:protein secretion by the type II secretion system"/>
    <property type="evidence" value="ECO:0007669"/>
    <property type="project" value="InterPro"/>
</dbReference>
<keyword evidence="13" id="KW-1185">Reference proteome</keyword>
<reference evidence="13" key="1">
    <citation type="submission" date="2015-09" db="EMBL/GenBank/DDBJ databases">
        <authorList>
            <person name="Daims H."/>
        </authorList>
    </citation>
    <scope>NUCLEOTIDE SEQUENCE [LARGE SCALE GENOMIC DNA]</scope>
</reference>
<accession>A0A0S4KS20</accession>
<organism evidence="12 13">
    <name type="scientific">Candidatus Nitrospira inopinata</name>
    <dbReference type="NCBI Taxonomy" id="1715989"/>
    <lineage>
        <taxon>Bacteria</taxon>
        <taxon>Pseudomonadati</taxon>
        <taxon>Nitrospirota</taxon>
        <taxon>Nitrospiria</taxon>
        <taxon>Nitrospirales</taxon>
        <taxon>Nitrospiraceae</taxon>
        <taxon>Nitrospira</taxon>
    </lineage>
</organism>
<dbReference type="Gene3D" id="3.55.40.10">
    <property type="entry name" value="minor pseudopilin epsh domain"/>
    <property type="match status" value="1"/>
</dbReference>
<proteinExistence type="inferred from homology"/>
<dbReference type="NCBIfam" id="TIGR02532">
    <property type="entry name" value="IV_pilin_GFxxxE"/>
    <property type="match status" value="1"/>
</dbReference>
<feature type="domain" description="General secretion pathway GspH" evidence="11">
    <location>
        <begin position="43"/>
        <end position="138"/>
    </location>
</feature>
<evidence type="ECO:0000256" key="3">
    <source>
        <dbReference type="ARBA" id="ARBA00022475"/>
    </source>
</evidence>
<dbReference type="GO" id="GO:0005886">
    <property type="term" value="C:plasma membrane"/>
    <property type="evidence" value="ECO:0007669"/>
    <property type="project" value="UniProtKB-SubCell"/>
</dbReference>
<keyword evidence="5" id="KW-0997">Cell inner membrane</keyword>
<name>A0A0S4KS20_9BACT</name>
<dbReference type="InterPro" id="IPR012902">
    <property type="entry name" value="N_methyl_site"/>
</dbReference>
<evidence type="ECO:0000256" key="7">
    <source>
        <dbReference type="ARBA" id="ARBA00022989"/>
    </source>
</evidence>
<evidence type="ECO:0000256" key="4">
    <source>
        <dbReference type="ARBA" id="ARBA00022481"/>
    </source>
</evidence>
<dbReference type="GO" id="GO:0015627">
    <property type="term" value="C:type II protein secretion system complex"/>
    <property type="evidence" value="ECO:0007669"/>
    <property type="project" value="InterPro"/>
</dbReference>
<evidence type="ECO:0000256" key="10">
    <source>
        <dbReference type="ARBA" id="ARBA00030775"/>
    </source>
</evidence>
<dbReference type="KEGG" id="nio:NITINOP_1146"/>
<dbReference type="RefSeq" id="WP_062483945.1">
    <property type="nucleotide sequence ID" value="NZ_LN885086.1"/>
</dbReference>
<evidence type="ECO:0000256" key="2">
    <source>
        <dbReference type="ARBA" id="ARBA00021549"/>
    </source>
</evidence>
<evidence type="ECO:0000256" key="1">
    <source>
        <dbReference type="ARBA" id="ARBA00004377"/>
    </source>
</evidence>
<dbReference type="Pfam" id="PF12019">
    <property type="entry name" value="GspH"/>
    <property type="match status" value="1"/>
</dbReference>
<dbReference type="SUPFAM" id="SSF54523">
    <property type="entry name" value="Pili subunits"/>
    <property type="match status" value="1"/>
</dbReference>
<dbReference type="OrthoDB" id="9800402at2"/>
<keyword evidence="3" id="KW-1003">Cell membrane</keyword>
<evidence type="ECO:0000313" key="13">
    <source>
        <dbReference type="Proteomes" id="UP000066284"/>
    </source>
</evidence>
<dbReference type="Pfam" id="PF07963">
    <property type="entry name" value="N_methyl"/>
    <property type="match status" value="1"/>
</dbReference>
<evidence type="ECO:0000256" key="8">
    <source>
        <dbReference type="ARBA" id="ARBA00023136"/>
    </source>
</evidence>
<dbReference type="EMBL" id="LN885086">
    <property type="protein sequence ID" value="CUQ66121.1"/>
    <property type="molecule type" value="Genomic_DNA"/>
</dbReference>
<keyword evidence="4" id="KW-0488">Methylation</keyword>
<dbReference type="STRING" id="1715989.NITINOP_1146"/>
<dbReference type="Proteomes" id="UP000066284">
    <property type="component" value="Chromosome 1"/>
</dbReference>
<evidence type="ECO:0000256" key="6">
    <source>
        <dbReference type="ARBA" id="ARBA00022692"/>
    </source>
</evidence>
<gene>
    <name evidence="12" type="ORF">NITINOP_1146</name>
</gene>
<evidence type="ECO:0000259" key="11">
    <source>
        <dbReference type="Pfam" id="PF12019"/>
    </source>
</evidence>
<evidence type="ECO:0000256" key="9">
    <source>
        <dbReference type="ARBA" id="ARBA00025772"/>
    </source>
</evidence>
<comment type="subcellular location">
    <subcellularLocation>
        <location evidence="1">Cell inner membrane</location>
        <topology evidence="1">Single-pass membrane protein</topology>
    </subcellularLocation>
</comment>
<keyword evidence="7" id="KW-1133">Transmembrane helix</keyword>
<evidence type="ECO:0000313" key="12">
    <source>
        <dbReference type="EMBL" id="CUQ66121.1"/>
    </source>
</evidence>
<dbReference type="InterPro" id="IPR045584">
    <property type="entry name" value="Pilin-like"/>
</dbReference>
<dbReference type="AlphaFoldDB" id="A0A0S4KS20"/>
<protein>
    <recommendedName>
        <fullName evidence="2">Type II secretion system protein H</fullName>
    </recommendedName>
    <alternativeName>
        <fullName evidence="10">General secretion pathway protein H</fullName>
    </alternativeName>
</protein>
<dbReference type="InterPro" id="IPR022346">
    <property type="entry name" value="T2SS_GspH"/>
</dbReference>
<evidence type="ECO:0000256" key="5">
    <source>
        <dbReference type="ARBA" id="ARBA00022519"/>
    </source>
</evidence>